<protein>
    <submittedName>
        <fullName evidence="2">Uncharacterized protein</fullName>
    </submittedName>
</protein>
<name>A0A251MYD8_PRUPE</name>
<dbReference type="AlphaFoldDB" id="A0A251MYD8"/>
<keyword evidence="1" id="KW-1133">Transmembrane helix</keyword>
<keyword evidence="1" id="KW-0472">Membrane</keyword>
<dbReference type="Proteomes" id="UP000006882">
    <property type="component" value="Chromosome G8"/>
</dbReference>
<sequence>MHTKMFFDFNCYCTQRYSIVIASTKSCFLFCHNIDFHFHPPKHKSEPVRRKHSSRQALKKLHALLSRSRMGAIAFAPTAASYFLLFSTKILCRNGRLSMISYISVLPHTFLFAKDKPQQNN</sequence>
<evidence type="ECO:0000313" key="3">
    <source>
        <dbReference type="Proteomes" id="UP000006882"/>
    </source>
</evidence>
<evidence type="ECO:0000256" key="1">
    <source>
        <dbReference type="SAM" id="Phobius"/>
    </source>
</evidence>
<gene>
    <name evidence="2" type="ORF">PRUPE_8G155200</name>
</gene>
<accession>A0A251MYD8</accession>
<keyword evidence="1" id="KW-0812">Transmembrane</keyword>
<organism evidence="2 3">
    <name type="scientific">Prunus persica</name>
    <name type="common">Peach</name>
    <name type="synonym">Amygdalus persica</name>
    <dbReference type="NCBI Taxonomy" id="3760"/>
    <lineage>
        <taxon>Eukaryota</taxon>
        <taxon>Viridiplantae</taxon>
        <taxon>Streptophyta</taxon>
        <taxon>Embryophyta</taxon>
        <taxon>Tracheophyta</taxon>
        <taxon>Spermatophyta</taxon>
        <taxon>Magnoliopsida</taxon>
        <taxon>eudicotyledons</taxon>
        <taxon>Gunneridae</taxon>
        <taxon>Pentapetalae</taxon>
        <taxon>rosids</taxon>
        <taxon>fabids</taxon>
        <taxon>Rosales</taxon>
        <taxon>Rosaceae</taxon>
        <taxon>Amygdaloideae</taxon>
        <taxon>Amygdaleae</taxon>
        <taxon>Prunus</taxon>
    </lineage>
</organism>
<reference evidence="2 3" key="1">
    <citation type="journal article" date="2013" name="Nat. Genet.">
        <title>The high-quality draft genome of peach (Prunus persica) identifies unique patterns of genetic diversity, domestication and genome evolution.</title>
        <authorList>
            <consortium name="International Peach Genome Initiative"/>
            <person name="Verde I."/>
            <person name="Abbott A.G."/>
            <person name="Scalabrin S."/>
            <person name="Jung S."/>
            <person name="Shu S."/>
            <person name="Marroni F."/>
            <person name="Zhebentyayeva T."/>
            <person name="Dettori M.T."/>
            <person name="Grimwood J."/>
            <person name="Cattonaro F."/>
            <person name="Zuccolo A."/>
            <person name="Rossini L."/>
            <person name="Jenkins J."/>
            <person name="Vendramin E."/>
            <person name="Meisel L.A."/>
            <person name="Decroocq V."/>
            <person name="Sosinski B."/>
            <person name="Prochnik S."/>
            <person name="Mitros T."/>
            <person name="Policriti A."/>
            <person name="Cipriani G."/>
            <person name="Dondini L."/>
            <person name="Ficklin S."/>
            <person name="Goodstein D.M."/>
            <person name="Xuan P."/>
            <person name="Del Fabbro C."/>
            <person name="Aramini V."/>
            <person name="Copetti D."/>
            <person name="Gonzalez S."/>
            <person name="Horner D.S."/>
            <person name="Falchi R."/>
            <person name="Lucas S."/>
            <person name="Mica E."/>
            <person name="Maldonado J."/>
            <person name="Lazzari B."/>
            <person name="Bielenberg D."/>
            <person name="Pirona R."/>
            <person name="Miculan M."/>
            <person name="Barakat A."/>
            <person name="Testolin R."/>
            <person name="Stella A."/>
            <person name="Tartarini S."/>
            <person name="Tonutti P."/>
            <person name="Arus P."/>
            <person name="Orellana A."/>
            <person name="Wells C."/>
            <person name="Main D."/>
            <person name="Vizzotto G."/>
            <person name="Silva H."/>
            <person name="Salamini F."/>
            <person name="Schmutz J."/>
            <person name="Morgante M."/>
            <person name="Rokhsar D.S."/>
        </authorList>
    </citation>
    <scope>NUCLEOTIDE SEQUENCE [LARGE SCALE GENOMIC DNA]</scope>
    <source>
        <strain evidence="3">cv. Nemared</strain>
    </source>
</reference>
<dbReference type="Gramene" id="ONH92098">
    <property type="protein sequence ID" value="ONH92098"/>
    <property type="gene ID" value="PRUPE_8G155200"/>
</dbReference>
<feature type="transmembrane region" description="Helical" evidence="1">
    <location>
        <begin position="70"/>
        <end position="92"/>
    </location>
</feature>
<proteinExistence type="predicted"/>
<dbReference type="EMBL" id="CM007658">
    <property type="protein sequence ID" value="ONH92098.1"/>
    <property type="molecule type" value="Genomic_DNA"/>
</dbReference>
<evidence type="ECO:0000313" key="2">
    <source>
        <dbReference type="EMBL" id="ONH92098.1"/>
    </source>
</evidence>
<keyword evidence="3" id="KW-1185">Reference proteome</keyword>